<name>A0A7R9UBP3_9STRA</name>
<dbReference type="Pfam" id="PF00512">
    <property type="entry name" value="HisKA"/>
    <property type="match status" value="1"/>
</dbReference>
<organism evidence="9">
    <name type="scientific">Pinguiococcus pyrenoidosus</name>
    <dbReference type="NCBI Taxonomy" id="172671"/>
    <lineage>
        <taxon>Eukaryota</taxon>
        <taxon>Sar</taxon>
        <taxon>Stramenopiles</taxon>
        <taxon>Ochrophyta</taxon>
        <taxon>Pinguiophyceae</taxon>
        <taxon>Pinguiochrysidales</taxon>
        <taxon>Pinguiochrysidaceae</taxon>
        <taxon>Pinguiococcus</taxon>
    </lineage>
</organism>
<dbReference type="SMART" id="SM00448">
    <property type="entry name" value="REC"/>
    <property type="match status" value="1"/>
</dbReference>
<dbReference type="InterPro" id="IPR003661">
    <property type="entry name" value="HisK_dim/P_dom"/>
</dbReference>
<dbReference type="InterPro" id="IPR001789">
    <property type="entry name" value="Sig_transdc_resp-reg_receiver"/>
</dbReference>
<dbReference type="Gene3D" id="3.40.50.2300">
    <property type="match status" value="1"/>
</dbReference>
<dbReference type="SUPFAM" id="SSF55874">
    <property type="entry name" value="ATPase domain of HSP90 chaperone/DNA topoisomerase II/histidine kinase"/>
    <property type="match status" value="1"/>
</dbReference>
<evidence type="ECO:0000256" key="1">
    <source>
        <dbReference type="ARBA" id="ARBA00000085"/>
    </source>
</evidence>
<feature type="domain" description="Histidine kinase" evidence="7">
    <location>
        <begin position="164"/>
        <end position="390"/>
    </location>
</feature>
<proteinExistence type="predicted"/>
<dbReference type="EMBL" id="HBEA01013685">
    <property type="protein sequence ID" value="CAD8260922.1"/>
    <property type="molecule type" value="Transcribed_RNA"/>
</dbReference>
<dbReference type="SMART" id="SM00388">
    <property type="entry name" value="HisKA"/>
    <property type="match status" value="1"/>
</dbReference>
<dbReference type="GO" id="GO:0009927">
    <property type="term" value="F:histidine phosphotransfer kinase activity"/>
    <property type="evidence" value="ECO:0007669"/>
    <property type="project" value="TreeGrafter"/>
</dbReference>
<dbReference type="PROSITE" id="PS50110">
    <property type="entry name" value="RESPONSE_REGULATORY"/>
    <property type="match status" value="1"/>
</dbReference>
<sequence length="590" mass="65157">MDSPLKRRRTRESIPLLLRQDDRAIRAKRDAWCRTNFFVRFLTMGFVGRAEIFILGPLCCVSGGFGGTEKPLPMHSPLSWKDQLHAPDVRAAVDTFTKYVESAGKQPYSCIVHYKSGSSDELVSIWCRGVASIWKEDMSAVLQMAGTHTDVSHLTQQATSKLMRMTHEVRTPLASIVGAFDVLDRAGAARKLSDDGTVWDILRSSIKQLRIIVDDVVKLSQISSGSVHLCPTRASLRSIIGNILGVMHGRTQALGQTISVDYQTDPDRTFLVDVDHVNIVLVNLISNACKYSPQGADVKLICSRTEDIYSILVKDKGIGIAPEEHEAVFEEFSRGSNAARGCSDVLVGPSAGIGLALSRWIGLALGGNVVVDSSELDRGTSMEFTFRAVEAGAGEITPQPTEQDWKSGYSCEDPLLVVDDVRPNRLLAERYLRSYGFENVELAASGAEAVEKAKRTRYAICLIDIHMPGHDGFWVIDKLLEHGYEKQRLILWTAAGDFDHVSMKSKQVGVGWLSKPLGFKAVRMISSICGKGAETGNSCSESEEGGRDDRSGDQESRGRASECIDGRKDKHKQRAREEDERSDHMKRQKR</sequence>
<feature type="domain" description="Response regulatory" evidence="8">
    <location>
        <begin position="414"/>
        <end position="530"/>
    </location>
</feature>
<comment type="catalytic activity">
    <reaction evidence="1">
        <text>ATP + protein L-histidine = ADP + protein N-phospho-L-histidine.</text>
        <dbReference type="EC" id="2.7.13.3"/>
    </reaction>
</comment>
<dbReference type="Pfam" id="PF02518">
    <property type="entry name" value="HATPase_c"/>
    <property type="match status" value="1"/>
</dbReference>
<feature type="compositionally biased region" description="Basic and acidic residues" evidence="6">
    <location>
        <begin position="575"/>
        <end position="590"/>
    </location>
</feature>
<dbReference type="GO" id="GO:0000155">
    <property type="term" value="F:phosphorelay sensor kinase activity"/>
    <property type="evidence" value="ECO:0007669"/>
    <property type="project" value="InterPro"/>
</dbReference>
<dbReference type="EC" id="2.7.13.3" evidence="2"/>
<dbReference type="PANTHER" id="PTHR43047:SF62">
    <property type="entry name" value="SENSOR HISTIDINE KINASE DPIB"/>
    <property type="match status" value="1"/>
</dbReference>
<accession>A0A7R9UBP3</accession>
<keyword evidence="3" id="KW-0808">Transferase</keyword>
<evidence type="ECO:0000259" key="7">
    <source>
        <dbReference type="PROSITE" id="PS50109"/>
    </source>
</evidence>
<dbReference type="CDD" id="cd17546">
    <property type="entry name" value="REC_hyHK_CKI1_RcsC-like"/>
    <property type="match status" value="1"/>
</dbReference>
<feature type="region of interest" description="Disordered" evidence="6">
    <location>
        <begin position="532"/>
        <end position="590"/>
    </location>
</feature>
<feature type="modified residue" description="4-aspartylphosphate" evidence="5">
    <location>
        <position position="464"/>
    </location>
</feature>
<gene>
    <name evidence="9" type="ORF">PPYR1160_LOCUS10424</name>
</gene>
<evidence type="ECO:0000256" key="3">
    <source>
        <dbReference type="ARBA" id="ARBA00022679"/>
    </source>
</evidence>
<dbReference type="Gene3D" id="1.10.287.130">
    <property type="match status" value="1"/>
</dbReference>
<dbReference type="Gene3D" id="3.30.565.10">
    <property type="entry name" value="Histidine kinase-like ATPase, C-terminal domain"/>
    <property type="match status" value="1"/>
</dbReference>
<evidence type="ECO:0000256" key="2">
    <source>
        <dbReference type="ARBA" id="ARBA00012438"/>
    </source>
</evidence>
<dbReference type="InterPro" id="IPR036890">
    <property type="entry name" value="HATPase_C_sf"/>
</dbReference>
<dbReference type="CDD" id="cd00082">
    <property type="entry name" value="HisKA"/>
    <property type="match status" value="1"/>
</dbReference>
<evidence type="ECO:0000256" key="5">
    <source>
        <dbReference type="PROSITE-ProRule" id="PRU00169"/>
    </source>
</evidence>
<dbReference type="InterPro" id="IPR011006">
    <property type="entry name" value="CheY-like_superfamily"/>
</dbReference>
<dbReference type="SUPFAM" id="SSF47384">
    <property type="entry name" value="Homodimeric domain of signal transducing histidine kinase"/>
    <property type="match status" value="1"/>
</dbReference>
<dbReference type="SMART" id="SM00387">
    <property type="entry name" value="HATPase_c"/>
    <property type="match status" value="1"/>
</dbReference>
<dbReference type="PROSITE" id="PS50109">
    <property type="entry name" value="HIS_KIN"/>
    <property type="match status" value="1"/>
</dbReference>
<keyword evidence="5" id="KW-0597">Phosphoprotein</keyword>
<dbReference type="InterPro" id="IPR005467">
    <property type="entry name" value="His_kinase_dom"/>
</dbReference>
<dbReference type="SUPFAM" id="SSF52172">
    <property type="entry name" value="CheY-like"/>
    <property type="match status" value="1"/>
</dbReference>
<feature type="compositionally biased region" description="Basic and acidic residues" evidence="6">
    <location>
        <begin position="544"/>
        <end position="568"/>
    </location>
</feature>
<evidence type="ECO:0000313" key="9">
    <source>
        <dbReference type="EMBL" id="CAD8260922.1"/>
    </source>
</evidence>
<protein>
    <recommendedName>
        <fullName evidence="2">histidine kinase</fullName>
        <ecNumber evidence="2">2.7.13.3</ecNumber>
    </recommendedName>
</protein>
<dbReference type="PANTHER" id="PTHR43047">
    <property type="entry name" value="TWO-COMPONENT HISTIDINE PROTEIN KINASE"/>
    <property type="match status" value="1"/>
</dbReference>
<dbReference type="InterPro" id="IPR036097">
    <property type="entry name" value="HisK_dim/P_sf"/>
</dbReference>
<evidence type="ECO:0000259" key="8">
    <source>
        <dbReference type="PROSITE" id="PS50110"/>
    </source>
</evidence>
<evidence type="ECO:0000256" key="4">
    <source>
        <dbReference type="ARBA" id="ARBA00022777"/>
    </source>
</evidence>
<dbReference type="InterPro" id="IPR003594">
    <property type="entry name" value="HATPase_dom"/>
</dbReference>
<dbReference type="AlphaFoldDB" id="A0A7R9UBP3"/>
<reference evidence="9" key="1">
    <citation type="submission" date="2021-01" db="EMBL/GenBank/DDBJ databases">
        <authorList>
            <person name="Corre E."/>
            <person name="Pelletier E."/>
            <person name="Niang G."/>
            <person name="Scheremetjew M."/>
            <person name="Finn R."/>
            <person name="Kale V."/>
            <person name="Holt S."/>
            <person name="Cochrane G."/>
            <person name="Meng A."/>
            <person name="Brown T."/>
            <person name="Cohen L."/>
        </authorList>
    </citation>
    <scope>NUCLEOTIDE SEQUENCE</scope>
    <source>
        <strain evidence="9">CCMP2078</strain>
    </source>
</reference>
<dbReference type="GO" id="GO:0005886">
    <property type="term" value="C:plasma membrane"/>
    <property type="evidence" value="ECO:0007669"/>
    <property type="project" value="TreeGrafter"/>
</dbReference>
<dbReference type="Pfam" id="PF00072">
    <property type="entry name" value="Response_reg"/>
    <property type="match status" value="1"/>
</dbReference>
<evidence type="ECO:0000256" key="6">
    <source>
        <dbReference type="SAM" id="MobiDB-lite"/>
    </source>
</evidence>
<keyword evidence="4" id="KW-0418">Kinase</keyword>